<dbReference type="CDD" id="cd18040">
    <property type="entry name" value="DEXXc_HELZ2-C"/>
    <property type="match status" value="1"/>
</dbReference>
<evidence type="ECO:0000259" key="8">
    <source>
        <dbReference type="PROSITE" id="PS50103"/>
    </source>
</evidence>
<feature type="non-terminal residue" evidence="9">
    <location>
        <position position="1"/>
    </location>
</feature>
<dbReference type="SMART" id="SM00356">
    <property type="entry name" value="ZnF_C3H1"/>
    <property type="match status" value="3"/>
</dbReference>
<keyword evidence="2" id="KW-0547">Nucleotide-binding</keyword>
<keyword evidence="10" id="KW-1185">Reference proteome</keyword>
<evidence type="ECO:0000256" key="1">
    <source>
        <dbReference type="ARBA" id="ARBA00007913"/>
    </source>
</evidence>
<dbReference type="PANTHER" id="PTHR43788">
    <property type="entry name" value="DNA2/NAM7 HELICASE FAMILY MEMBER"/>
    <property type="match status" value="1"/>
</dbReference>
<evidence type="ECO:0000256" key="2">
    <source>
        <dbReference type="ARBA" id="ARBA00022741"/>
    </source>
</evidence>
<dbReference type="OrthoDB" id="2285229at2759"/>
<dbReference type="Pfam" id="PF25049">
    <property type="entry name" value="OB_HELZ2"/>
    <property type="match status" value="1"/>
</dbReference>
<dbReference type="InterPro" id="IPR041677">
    <property type="entry name" value="DNA2/NAM7_AAA_11"/>
</dbReference>
<keyword evidence="4 9" id="KW-0347">Helicase</keyword>
<dbReference type="InterPro" id="IPR000571">
    <property type="entry name" value="Znf_CCCH"/>
</dbReference>
<feature type="zinc finger region" description="C3H1-type" evidence="6">
    <location>
        <begin position="213"/>
        <end position="242"/>
    </location>
</feature>
<name>A0A7L2DQA8_ANTMN</name>
<dbReference type="InterPro" id="IPR027417">
    <property type="entry name" value="P-loop_NTPase"/>
</dbReference>
<comment type="similarity">
    <text evidence="1">Belongs to the DNA2/NAM7 helicase family.</text>
</comment>
<dbReference type="Pfam" id="PF00773">
    <property type="entry name" value="RNB"/>
    <property type="match status" value="1"/>
</dbReference>
<dbReference type="InterPro" id="IPR012340">
    <property type="entry name" value="NA-bd_OB-fold"/>
</dbReference>
<evidence type="ECO:0000313" key="10">
    <source>
        <dbReference type="Proteomes" id="UP000554720"/>
    </source>
</evidence>
<dbReference type="Gene3D" id="3.40.50.300">
    <property type="entry name" value="P-loop containing nucleotide triphosphate hydrolases"/>
    <property type="match status" value="4"/>
</dbReference>
<dbReference type="SUPFAM" id="SSF52540">
    <property type="entry name" value="P-loop containing nucleoside triphosphate hydrolases"/>
    <property type="match status" value="2"/>
</dbReference>
<evidence type="ECO:0000256" key="7">
    <source>
        <dbReference type="SAM" id="MobiDB-lite"/>
    </source>
</evidence>
<keyword evidence="6" id="KW-0479">Metal-binding</keyword>
<dbReference type="GO" id="GO:0016787">
    <property type="term" value="F:hydrolase activity"/>
    <property type="evidence" value="ECO:0007669"/>
    <property type="project" value="UniProtKB-KW"/>
</dbReference>
<sequence length="2820" mass="322268">MPSAKGPKVLLGSLQQQLDLLLVCSKCSVKENEITYHPQEVEHKCMYEILLARCRSRRTSAWRKVSRRPGFPSPARYAVCRYYVMGQGCNRHRNQCTFAWSVEEAMVWNFEREHKLERRWLKAAVLQAQLGGHPAATPHLTGSAASEIISEFGGHFQEICKRCFFDCPQRITVGGCGWLCESHHTWDPLLVHAVLDSQKKQQYTAIRPCPEFLKTLTYCRSVSRGRLCRHGPRRCQYAHSDVEMAVWEAEREQGLLRSDLLPSVGAGSAEGKPAAPAPVHFYCCICLVTCSSQESFENHCSSVEHMEMLSDDSSMQWVHRALPLGVTKFSLCSRAEVCEMGNSCTKAHSKEELQEWIQRVKVSMKKKKQALKDGLLSYQDRLLAEYQMCSNEVLIMAESVEGVQVVCEQPLQVQLEDRKKKYQWRFKVHSQMRLQHVALLKREPGANFFFSGNGLSRGLQYLCGEHVATVFSSPRTALVEVSMECCVLGIFEQWVVFDFGKRPVLMQKIKVKVGRRETPQHVPSTRESSRPVNFVRWDRGNRIIVPSVPKTDEEVILLAKYKPPALALDYQSGSSAAIPITRLNYRERMHSFLFREEEAEQALIAKLNLRVLISLTPMLQSLSMGVKFALSGELFAEVPTPYNLSPDTDEGYLLSRSVPTAFLALDPPVDNRVYEVFVEHKATTEKTIWLQVPSRCCSELNFKANTSHKVEIQFQIDQLLFRHWHQAVDSLLDEKLVLPDVASCSIPYSPGSPQRGNSKQKKAIAFITGRPTTSRQVPPLLIYGPFGTGKTFTLAMATLEILKQPNTRVLICTHTNSAADIYIREYFHNYVTMGHPWAVPLRIISTDRAVNRTDPITQMYCCLSPDQCSFCLPTKAEMDKHRIIITTSMLSKDLKVPPGYFTHIMIDEAAQMLECEALVPLSYATFETRIVLAGDHMQITPKLFCVGGGQSADHTLLNRLFQFYQRERHEVAMKSRIIFNENYRSTAGIIEFISKHFYSINGNAIQASGNIPPHPEMYPLMFCYVSGVAERDISMISWQNVSEIIQVTEKVKEIYQRWPDEWGVRDLKKICVVSHGMQVSATRQELRKKQLQEVVVENYENLPGREFRVIIISTVHTSESLRVSASHHLEFFNEARVLNTIMTRAQSLVVVVGDAVALCSHGQCSKVWKRFIQQCIDKGSIFPENLTMAQIKQAACDKESWSRNLEGDEEDSDTDSSSSEGESMNADDPILQELLDESKNMLVTVSDEGLLNVKSEASNQWKDKMEYVSFSSQTMQQYLHMHPQMYKRCELIKEGFDRASAFTLNDCPAMNIQIKGRVNCGTAFTGDEVLVEILQNSTGNSSSHHPQGRVVGILKRAERERTFICMMDEFDPRVMIPIDPTVTKIFVPGLKEKPNVIPIRRLVNGNYRVVRCEKINQETRRCQLFCVQVIAWREGFYYPLGIVTEILQVAVTFEEGLKILALEYGLENKYPAAVTRESAKYMSNSNINPTKESLKDCRNYMTFTIDPQGARDLDDAISIRDLGRHYEIGIHIADVAGIIPKGSALDLEAKKRGVTYYAPEQEPLCMFPPKISQDVCSLLPQKDRRVISLFVTVEKETDQMLKGIFTISVIRSDRQLSYEEAELCIKNFCAGAAKALCFDTLEDCIAVAYHFSRIHRKFRLQEDCFYDRLDEESSPGNRASHQMIEELMIMFNSFVAEFLTNQETTRNITPLRCQCEPNLTQLSHMKDKYSHIIPLSIHLLHHLGEMPPGQDSPKNVDFSLLGPIWEHLQSAANAHDFQKMLDLVVTDDIHPKLAPVVLEFRRLLSRSYFCRSNSTVQSKAGHYSLHVDSYTWASSPIRRYMDVVVQRHLHSVLRKKPLTYSADDIEFLCHDFNRKNSYAMMYKKRAHSLKMASQLKDQVLQKIAFVVDIEEMSKFFKALFPLNNESLPDPQIISYRSLQLIEQPVFIQQRSSISLTWKRRMYSAETKEQSLQEGRLCDKSVTLVCTQTWQDVLKAIRNEEFDRAASLLQQSKELYNRRIGWVRKSSCSHYMELSLELSAGDALWFQLTTDVSRGFLVPFVQLWCVTPGFEVCLQHMEKPVDCFSAYATLQSKDRYKSTMDYNKVWMPMNAMESATCAVAENDSVVLCDIKIKWAKQRTSKGQLQGSFVLNKKWLEECSIEVDFLNCYLCIRLGGLKLPKSPQSDEECLSHGLQKLSLLDNGKPENKLVVDPDTYTWVAHGVTEEFNNDEKFDRSALQTMNFYIHYMSMETIPVEILQDSARFTVELIPKMLPDIRKEKALWKLKHASRLAISIALGHEPPQKLTTSKFLEQKSFDIPHSNWKLNESQKQAVLDALKKSFMLIQGPPGTGKTVVGTHIVYWFHKLNEESVEKDKTTCLEDEKDKKRKCILYCGPSNKSVDVVAEMLLKMKNMKPLRVYGEAIETLEFPYPGSNRNISRKTLRDAKPKPELSEIILHHRIRRPPSPCWEMICHFDTRVRKGEDIKEEEIKAYKHWLSQGRSYQLACHDVILCTCSVSSANALEQLNVKQIIIDECAMSTEPETLIPLVCHSRAEKVVLLGDHKQLRPVVNNDVCKNLGMEMSLFERYQEQAWMLDTQYRMHKSICEFPSQEFYEWRLKTSSQLVRNPSVLYHRGNSCCPIIFGHVEGKERSLMISTEEGNENSKANLEEVVHVVRIAKQLTLDGTIRPASIAILSPYSAQVSEINKSLQREGIRGVTVCTIMKSQGSEWKYVILTTVRSCPRSEIDSKPTKSWQKKYLGFITDPNQVNVGITRAQEGLCIIGNRYLLQCNPLWRRLLQHYYKHNSCTAAQEICVRRTSALCR</sequence>
<reference evidence="9 10" key="1">
    <citation type="submission" date="2019-09" db="EMBL/GenBank/DDBJ databases">
        <title>Bird 10,000 Genomes (B10K) Project - Family phase.</title>
        <authorList>
            <person name="Zhang G."/>
        </authorList>
    </citation>
    <scope>NUCLEOTIDE SEQUENCE [LARGE SCALE GENOMIC DNA]</scope>
    <source>
        <strain evidence="9">B10K-DU-011-42</strain>
        <tissue evidence="9">Muscle</tissue>
    </source>
</reference>
<dbReference type="SUPFAM" id="SSF50249">
    <property type="entry name" value="Nucleic acid-binding proteins"/>
    <property type="match status" value="2"/>
</dbReference>
<keyword evidence="3" id="KW-0378">Hydrolase</keyword>
<evidence type="ECO:0000313" key="9">
    <source>
        <dbReference type="EMBL" id="NXQ51897.1"/>
    </source>
</evidence>
<dbReference type="GO" id="GO:0008270">
    <property type="term" value="F:zinc ion binding"/>
    <property type="evidence" value="ECO:0007669"/>
    <property type="project" value="UniProtKB-KW"/>
</dbReference>
<feature type="domain" description="C3H1-type" evidence="8">
    <location>
        <begin position="213"/>
        <end position="242"/>
    </location>
</feature>
<evidence type="ECO:0000256" key="4">
    <source>
        <dbReference type="ARBA" id="ARBA00022806"/>
    </source>
</evidence>
<evidence type="ECO:0000256" key="6">
    <source>
        <dbReference type="PROSITE-ProRule" id="PRU00723"/>
    </source>
</evidence>
<evidence type="ECO:0000256" key="5">
    <source>
        <dbReference type="ARBA" id="ARBA00022840"/>
    </source>
</evidence>
<evidence type="ECO:0000256" key="3">
    <source>
        <dbReference type="ARBA" id="ARBA00022801"/>
    </source>
</evidence>
<dbReference type="EMBL" id="VWYI01001432">
    <property type="protein sequence ID" value="NXQ51897.1"/>
    <property type="molecule type" value="Genomic_DNA"/>
</dbReference>
<dbReference type="FunFam" id="3.40.50.300:FF:001373">
    <property type="entry name" value="Helicase with zinc finger domain 2"/>
    <property type="match status" value="1"/>
</dbReference>
<dbReference type="FunFam" id="3.40.50.300:FF:001313">
    <property type="entry name" value="Helicase with zinc finger domain 2"/>
    <property type="match status" value="1"/>
</dbReference>
<organism evidence="9 10">
    <name type="scientific">Anthoscopus minutus</name>
    <name type="common">Southern penduline-tit</name>
    <dbReference type="NCBI Taxonomy" id="156561"/>
    <lineage>
        <taxon>Eukaryota</taxon>
        <taxon>Metazoa</taxon>
        <taxon>Chordata</taxon>
        <taxon>Craniata</taxon>
        <taxon>Vertebrata</taxon>
        <taxon>Euteleostomi</taxon>
        <taxon>Archelosauria</taxon>
        <taxon>Archosauria</taxon>
        <taxon>Dinosauria</taxon>
        <taxon>Saurischia</taxon>
        <taxon>Theropoda</taxon>
        <taxon>Coelurosauria</taxon>
        <taxon>Aves</taxon>
        <taxon>Neognathae</taxon>
        <taxon>Neoaves</taxon>
        <taxon>Telluraves</taxon>
        <taxon>Australaves</taxon>
        <taxon>Passeriformes</taxon>
        <taxon>Paridae</taxon>
        <taxon>Anthoscopus</taxon>
    </lineage>
</organism>
<dbReference type="Pfam" id="PF13086">
    <property type="entry name" value="AAA_11"/>
    <property type="match status" value="3"/>
</dbReference>
<dbReference type="CDD" id="cd18808">
    <property type="entry name" value="SF1_C_Upf1"/>
    <property type="match status" value="2"/>
</dbReference>
<proteinExistence type="inferred from homology"/>
<comment type="caution">
    <text evidence="9">The sequence shown here is derived from an EMBL/GenBank/DDBJ whole genome shotgun (WGS) entry which is preliminary data.</text>
</comment>
<protein>
    <submittedName>
        <fullName evidence="9">HELZ2 Helicase</fullName>
    </submittedName>
</protein>
<dbReference type="InterPro" id="IPR050534">
    <property type="entry name" value="Coronavir_polyprotein_1ab"/>
</dbReference>
<gene>
    <name evidence="9" type="primary">Helz2</name>
    <name evidence="9" type="ORF">ANTMIN_R10024</name>
</gene>
<keyword evidence="6" id="KW-0862">Zinc</keyword>
<dbReference type="SMART" id="SM00955">
    <property type="entry name" value="RNB"/>
    <property type="match status" value="1"/>
</dbReference>
<accession>A0A7L2DQA8</accession>
<dbReference type="GO" id="GO:0004540">
    <property type="term" value="F:RNA nuclease activity"/>
    <property type="evidence" value="ECO:0007669"/>
    <property type="project" value="InterPro"/>
</dbReference>
<dbReference type="GO" id="GO:0043139">
    <property type="term" value="F:5'-3' DNA helicase activity"/>
    <property type="evidence" value="ECO:0007669"/>
    <property type="project" value="TreeGrafter"/>
</dbReference>
<dbReference type="InterPro" id="IPR001900">
    <property type="entry name" value="RNase_II/R"/>
</dbReference>
<dbReference type="GO" id="GO:0003723">
    <property type="term" value="F:RNA binding"/>
    <property type="evidence" value="ECO:0007669"/>
    <property type="project" value="InterPro"/>
</dbReference>
<dbReference type="GO" id="GO:0005524">
    <property type="term" value="F:ATP binding"/>
    <property type="evidence" value="ECO:0007669"/>
    <property type="project" value="UniProtKB-KW"/>
</dbReference>
<dbReference type="Pfam" id="PF13087">
    <property type="entry name" value="AAA_12"/>
    <property type="match status" value="2"/>
</dbReference>
<keyword evidence="6" id="KW-0863">Zinc-finger</keyword>
<dbReference type="Proteomes" id="UP000554720">
    <property type="component" value="Unassembled WGS sequence"/>
</dbReference>
<feature type="non-terminal residue" evidence="9">
    <location>
        <position position="2820"/>
    </location>
</feature>
<dbReference type="PANTHER" id="PTHR43788:SF16">
    <property type="entry name" value="HELICASE WITH ZINC FINGER 2"/>
    <property type="match status" value="1"/>
</dbReference>
<dbReference type="InterPro" id="IPR041679">
    <property type="entry name" value="DNA2/NAM7-like_C"/>
</dbReference>
<dbReference type="PROSITE" id="PS50103">
    <property type="entry name" value="ZF_C3H1"/>
    <property type="match status" value="1"/>
</dbReference>
<feature type="region of interest" description="Disordered" evidence="7">
    <location>
        <begin position="1201"/>
        <end position="1225"/>
    </location>
</feature>
<dbReference type="InterPro" id="IPR056787">
    <property type="entry name" value="OB_HELZ2"/>
</dbReference>
<dbReference type="InterPro" id="IPR047187">
    <property type="entry name" value="SF1_C_Upf1"/>
</dbReference>
<keyword evidence="5" id="KW-0067">ATP-binding</keyword>